<dbReference type="Proteomes" id="UP000797356">
    <property type="component" value="Chromosome 3"/>
</dbReference>
<dbReference type="OrthoDB" id="10528596at2759"/>
<keyword evidence="3" id="KW-1185">Reference proteome</keyword>
<dbReference type="EMBL" id="CM017874">
    <property type="protein sequence ID" value="KAG1334114.1"/>
    <property type="molecule type" value="Genomic_DNA"/>
</dbReference>
<reference evidence="2" key="1">
    <citation type="journal article" date="2017" name="Gigascience">
        <title>The genome draft of coconut (Cocos nucifera).</title>
        <authorList>
            <person name="Xiao Y."/>
            <person name="Xu P."/>
            <person name="Fan H."/>
            <person name="Baudouin L."/>
            <person name="Xia W."/>
            <person name="Bocs S."/>
            <person name="Xu J."/>
            <person name="Li Q."/>
            <person name="Guo A."/>
            <person name="Zhou L."/>
            <person name="Li J."/>
            <person name="Wu Y."/>
            <person name="Ma Z."/>
            <person name="Armero A."/>
            <person name="Issali A.E."/>
            <person name="Liu N."/>
            <person name="Peng M."/>
            <person name="Yang Y."/>
        </authorList>
    </citation>
    <scope>NUCLEOTIDE SEQUENCE</scope>
    <source>
        <tissue evidence="2">Spear leaf of Hainan Tall coconut</tissue>
    </source>
</reference>
<reference evidence="2" key="2">
    <citation type="submission" date="2019-07" db="EMBL/GenBank/DDBJ databases">
        <authorList>
            <person name="Yang Y."/>
            <person name="Bocs S."/>
            <person name="Baudouin L."/>
        </authorList>
    </citation>
    <scope>NUCLEOTIDE SEQUENCE</scope>
    <source>
        <tissue evidence="2">Spear leaf of Hainan Tall coconut</tissue>
    </source>
</reference>
<evidence type="ECO:0000256" key="1">
    <source>
        <dbReference type="SAM" id="MobiDB-lite"/>
    </source>
</evidence>
<gene>
    <name evidence="2" type="ORF">COCNU_03G002330</name>
</gene>
<accession>A0A8K0I248</accession>
<evidence type="ECO:0000313" key="3">
    <source>
        <dbReference type="Proteomes" id="UP000797356"/>
    </source>
</evidence>
<dbReference type="AlphaFoldDB" id="A0A8K0I248"/>
<sequence length="101" mass="11270">MVKLILEVMTQAVEEFKASLEMRNLNVKFGQEAFIKSFELCKGKVARRFPELDLSFLGEEEDDVDAGSSKAAVDPSFDELTSGPSEPAVEVPEPVRELEYN</sequence>
<comment type="caution">
    <text evidence="2">The sequence shown here is derived from an EMBL/GenBank/DDBJ whole genome shotgun (WGS) entry which is preliminary data.</text>
</comment>
<protein>
    <submittedName>
        <fullName evidence="2">Uncharacterized protein</fullName>
    </submittedName>
</protein>
<proteinExistence type="predicted"/>
<evidence type="ECO:0000313" key="2">
    <source>
        <dbReference type="EMBL" id="KAG1334114.1"/>
    </source>
</evidence>
<organism evidence="2 3">
    <name type="scientific">Cocos nucifera</name>
    <name type="common">Coconut palm</name>
    <dbReference type="NCBI Taxonomy" id="13894"/>
    <lineage>
        <taxon>Eukaryota</taxon>
        <taxon>Viridiplantae</taxon>
        <taxon>Streptophyta</taxon>
        <taxon>Embryophyta</taxon>
        <taxon>Tracheophyta</taxon>
        <taxon>Spermatophyta</taxon>
        <taxon>Magnoliopsida</taxon>
        <taxon>Liliopsida</taxon>
        <taxon>Arecaceae</taxon>
        <taxon>Arecoideae</taxon>
        <taxon>Cocoseae</taxon>
        <taxon>Attaleinae</taxon>
        <taxon>Cocos</taxon>
    </lineage>
</organism>
<name>A0A8K0I248_COCNU</name>
<feature type="region of interest" description="Disordered" evidence="1">
    <location>
        <begin position="60"/>
        <end position="101"/>
    </location>
</feature>